<reference evidence="2 3" key="1">
    <citation type="submission" date="2020-07" db="EMBL/GenBank/DDBJ databases">
        <title>Sequencing the genomes of 1000 actinobacteria strains.</title>
        <authorList>
            <person name="Klenk H.-P."/>
        </authorList>
    </citation>
    <scope>NUCLEOTIDE SEQUENCE [LARGE SCALE GENOMIC DNA]</scope>
    <source>
        <strain evidence="2 3">DSM 21350</strain>
    </source>
</reference>
<evidence type="ECO:0000313" key="2">
    <source>
        <dbReference type="EMBL" id="NYD41381.1"/>
    </source>
</evidence>
<proteinExistence type="predicted"/>
<dbReference type="InterPro" id="IPR026004">
    <property type="entry name" value="Septum_form"/>
</dbReference>
<comment type="caution">
    <text evidence="2">The sequence shown here is derived from an EMBL/GenBank/DDBJ whole genome shotgun (WGS) entry which is preliminary data.</text>
</comment>
<organism evidence="2 3">
    <name type="scientific">Nocardioides panaciterrulae</name>
    <dbReference type="NCBI Taxonomy" id="661492"/>
    <lineage>
        <taxon>Bacteria</taxon>
        <taxon>Bacillati</taxon>
        <taxon>Actinomycetota</taxon>
        <taxon>Actinomycetes</taxon>
        <taxon>Propionibacteriales</taxon>
        <taxon>Nocardioidaceae</taxon>
        <taxon>Nocardioides</taxon>
    </lineage>
</organism>
<dbReference type="PROSITE" id="PS51257">
    <property type="entry name" value="PROKAR_LIPOPROTEIN"/>
    <property type="match status" value="1"/>
</dbReference>
<dbReference type="EMBL" id="JACCBG010000001">
    <property type="protein sequence ID" value="NYD41381.1"/>
    <property type="molecule type" value="Genomic_DNA"/>
</dbReference>
<dbReference type="Proteomes" id="UP000535511">
    <property type="component" value="Unassembled WGS sequence"/>
</dbReference>
<dbReference type="AlphaFoldDB" id="A0A7Y9E515"/>
<dbReference type="Pfam" id="PF13845">
    <property type="entry name" value="Septum_form"/>
    <property type="match status" value="1"/>
</dbReference>
<keyword evidence="3" id="KW-1185">Reference proteome</keyword>
<gene>
    <name evidence="2" type="ORF">BJZ21_001464</name>
</gene>
<accession>A0A7Y9E515</accession>
<evidence type="ECO:0000259" key="1">
    <source>
        <dbReference type="Pfam" id="PF13845"/>
    </source>
</evidence>
<feature type="domain" description="Septum formation-related" evidence="1">
    <location>
        <begin position="48"/>
        <end position="265"/>
    </location>
</feature>
<dbReference type="RefSeq" id="WP_343052010.1">
    <property type="nucleotide sequence ID" value="NZ_JACCBG010000001.1"/>
</dbReference>
<protein>
    <recommendedName>
        <fullName evidence="1">Septum formation-related domain-containing protein</fullName>
    </recommendedName>
</protein>
<name>A0A7Y9E515_9ACTN</name>
<sequence length="271" mass="29515">MPQVRRLVVPLVLGALALALLVGCDGSRARGDDGEPDRVDAVEPPTLGACRDLTPADVAQSSNATATVPCSRAHTAQTYVVGALPSSLVNAGYDSRALGAWAYRTCSARLMRFLGADESLLMRSVLSWAWFRPSRSAWDAGARWYRCDVVGGGDQSREYADLPTSVRGQLLGKEDDDWMVCASGRTVAGSVKIPCSQPHAWRAVTTIVLGEKDDPYPGDRLVEVRTHDYCSDSVGAWLGYPASYSLGFTWFHRAEWEAGNRRSVCWAETDR</sequence>
<evidence type="ECO:0000313" key="3">
    <source>
        <dbReference type="Proteomes" id="UP000535511"/>
    </source>
</evidence>